<dbReference type="Proteomes" id="UP001528673">
    <property type="component" value="Unassembled WGS sequence"/>
</dbReference>
<keyword evidence="2" id="KW-1185">Reference proteome</keyword>
<dbReference type="EMBL" id="JAQSIP010000002">
    <property type="protein sequence ID" value="MDD0838027.1"/>
    <property type="molecule type" value="Genomic_DNA"/>
</dbReference>
<proteinExistence type="predicted"/>
<evidence type="ECO:0000313" key="2">
    <source>
        <dbReference type="Proteomes" id="UP001528673"/>
    </source>
</evidence>
<comment type="caution">
    <text evidence="1">The sequence shown here is derived from an EMBL/GenBank/DDBJ whole genome shotgun (WGS) entry which is preliminary data.</text>
</comment>
<sequence>MGTQLLAKRIERSTDPLPARAAEVHAFFTKWERILPTEIAQLTTV</sequence>
<dbReference type="RefSeq" id="WP_273949433.1">
    <property type="nucleotide sequence ID" value="NZ_JAQSIP010000002.1"/>
</dbReference>
<organism evidence="1 2">
    <name type="scientific">Curvibacter cyanobacteriorum</name>
    <dbReference type="NCBI Taxonomy" id="3026422"/>
    <lineage>
        <taxon>Bacteria</taxon>
        <taxon>Pseudomonadati</taxon>
        <taxon>Pseudomonadota</taxon>
        <taxon>Betaproteobacteria</taxon>
        <taxon>Burkholderiales</taxon>
        <taxon>Comamonadaceae</taxon>
        <taxon>Curvibacter</taxon>
    </lineage>
</organism>
<reference evidence="1 2" key="1">
    <citation type="submission" date="2023-02" db="EMBL/GenBank/DDBJ databases">
        <title>Bacterial whole genomic sequence of Curvibacter sp. HBC61.</title>
        <authorList>
            <person name="Le V."/>
            <person name="Ko S.-R."/>
            <person name="Ahn C.-Y."/>
            <person name="Oh H.-M."/>
        </authorList>
    </citation>
    <scope>NUCLEOTIDE SEQUENCE [LARGE SCALE GENOMIC DNA]</scope>
    <source>
        <strain evidence="1 2">HBC61</strain>
    </source>
</reference>
<accession>A0ABT5MZ21</accession>
<name>A0ABT5MZ21_9BURK</name>
<evidence type="ECO:0000313" key="1">
    <source>
        <dbReference type="EMBL" id="MDD0838027.1"/>
    </source>
</evidence>
<protein>
    <submittedName>
        <fullName evidence="1">Uncharacterized protein</fullName>
    </submittedName>
</protein>
<gene>
    <name evidence="1" type="ORF">PSQ40_05530</name>
</gene>